<dbReference type="InterPro" id="IPR019734">
    <property type="entry name" value="TPR_rpt"/>
</dbReference>
<dbReference type="EMBL" id="JAPFFF010000057">
    <property type="protein sequence ID" value="KAK8837965.1"/>
    <property type="molecule type" value="Genomic_DNA"/>
</dbReference>
<dbReference type="InterPro" id="IPR011990">
    <property type="entry name" value="TPR-like_helical_dom_sf"/>
</dbReference>
<protein>
    <recommendedName>
        <fullName evidence="3">Protein kinase domain-containing protein</fullName>
    </recommendedName>
</protein>
<reference evidence="4 5" key="1">
    <citation type="submission" date="2024-04" db="EMBL/GenBank/DDBJ databases">
        <title>Tritrichomonas musculus Genome.</title>
        <authorList>
            <person name="Alves-Ferreira E."/>
            <person name="Grigg M."/>
            <person name="Lorenzi H."/>
            <person name="Galac M."/>
        </authorList>
    </citation>
    <scope>NUCLEOTIDE SEQUENCE [LARGE SCALE GENOMIC DNA]</scope>
    <source>
        <strain evidence="4 5">EAF2021</strain>
    </source>
</reference>
<feature type="compositionally biased region" description="Polar residues" evidence="2">
    <location>
        <begin position="1676"/>
        <end position="1695"/>
    </location>
</feature>
<dbReference type="PANTHER" id="PTHR11102">
    <property type="entry name" value="SEL-1-LIKE PROTEIN"/>
    <property type="match status" value="1"/>
</dbReference>
<evidence type="ECO:0000259" key="3">
    <source>
        <dbReference type="PROSITE" id="PS50011"/>
    </source>
</evidence>
<dbReference type="Proteomes" id="UP001470230">
    <property type="component" value="Unassembled WGS sequence"/>
</dbReference>
<dbReference type="SMART" id="SM00671">
    <property type="entry name" value="SEL1"/>
    <property type="match status" value="22"/>
</dbReference>
<dbReference type="InterPro" id="IPR011009">
    <property type="entry name" value="Kinase-like_dom_sf"/>
</dbReference>
<dbReference type="SUPFAM" id="SSF81901">
    <property type="entry name" value="HCP-like"/>
    <property type="match status" value="7"/>
</dbReference>
<evidence type="ECO:0000313" key="5">
    <source>
        <dbReference type="Proteomes" id="UP001470230"/>
    </source>
</evidence>
<gene>
    <name evidence="4" type="ORF">M9Y10_035909</name>
</gene>
<comment type="similarity">
    <text evidence="1">Belongs to the sel-1 family.</text>
</comment>
<dbReference type="PROSITE" id="PS00108">
    <property type="entry name" value="PROTEIN_KINASE_ST"/>
    <property type="match status" value="1"/>
</dbReference>
<proteinExistence type="inferred from homology"/>
<evidence type="ECO:0000256" key="2">
    <source>
        <dbReference type="SAM" id="MobiDB-lite"/>
    </source>
</evidence>
<accession>A0ABR2GXI9</accession>
<feature type="region of interest" description="Disordered" evidence="2">
    <location>
        <begin position="1670"/>
        <end position="1695"/>
    </location>
</feature>
<dbReference type="InterPro" id="IPR008271">
    <property type="entry name" value="Ser/Thr_kinase_AS"/>
</dbReference>
<organism evidence="4 5">
    <name type="scientific">Tritrichomonas musculus</name>
    <dbReference type="NCBI Taxonomy" id="1915356"/>
    <lineage>
        <taxon>Eukaryota</taxon>
        <taxon>Metamonada</taxon>
        <taxon>Parabasalia</taxon>
        <taxon>Tritrichomonadida</taxon>
        <taxon>Tritrichomonadidae</taxon>
        <taxon>Tritrichomonas</taxon>
    </lineage>
</organism>
<dbReference type="Gene3D" id="1.10.510.10">
    <property type="entry name" value="Transferase(Phosphotransferase) domain 1"/>
    <property type="match status" value="1"/>
</dbReference>
<dbReference type="InterPro" id="IPR000719">
    <property type="entry name" value="Prot_kinase_dom"/>
</dbReference>
<evidence type="ECO:0000256" key="1">
    <source>
        <dbReference type="ARBA" id="ARBA00038101"/>
    </source>
</evidence>
<evidence type="ECO:0000313" key="4">
    <source>
        <dbReference type="EMBL" id="KAK8837965.1"/>
    </source>
</evidence>
<dbReference type="SUPFAM" id="SSF56112">
    <property type="entry name" value="Protein kinase-like (PK-like)"/>
    <property type="match status" value="1"/>
</dbReference>
<dbReference type="SMART" id="SM00028">
    <property type="entry name" value="TPR"/>
    <property type="match status" value="7"/>
</dbReference>
<dbReference type="InterPro" id="IPR006597">
    <property type="entry name" value="Sel1-like"/>
</dbReference>
<keyword evidence="5" id="KW-1185">Reference proteome</keyword>
<dbReference type="InterPro" id="IPR050767">
    <property type="entry name" value="Sel1_AlgK"/>
</dbReference>
<dbReference type="PANTHER" id="PTHR11102:SF147">
    <property type="entry name" value="SEL1L ADAPTOR SUBUNIT OF ERAD E3 UBIQUITIN LIGASE"/>
    <property type="match status" value="1"/>
</dbReference>
<dbReference type="Pfam" id="PF08238">
    <property type="entry name" value="Sel1"/>
    <property type="match status" value="21"/>
</dbReference>
<dbReference type="Pfam" id="PF00069">
    <property type="entry name" value="Pkinase"/>
    <property type="match status" value="1"/>
</dbReference>
<name>A0ABR2GXI9_9EUKA</name>
<dbReference type="SMART" id="SM00220">
    <property type="entry name" value="S_TKc"/>
    <property type="match status" value="1"/>
</dbReference>
<dbReference type="PROSITE" id="PS50011">
    <property type="entry name" value="PROTEIN_KINASE_DOM"/>
    <property type="match status" value="1"/>
</dbReference>
<sequence>MENISFQELPINYKLLLNQVQTPLISNLYSKFSFLYLPLPLIIDEKEIEDYLFNFLKESNFITFKFNALNRYNSNYEIKTKEYSKDKTNSKQIINSIICFEKTCIIIESIDIKVISKVLKKTNSKLINTSSPSFNTQQSKEYQAVIEEINNFRHSQPEIKNNDFIQYTINPILSFIVRRYFCPSSYFKDPSFFIFDNRQGSLETNLLKKMQFKEYDENEHKKIDLKTIINCVDSINNTLNKSNNFFTEEEFIVLRTMSKSSSIFQIVIHKASLYIFILKKSNDCDHFQREIDFNQSYSHRCLTPSYGFLIENGKITGILYEYMTNDNLENYFKENDSKITEIYSFLAMNRILQGIDYLHSNHMIHRDLKPSNILINHDNLPFIADFEMIRSVDGDESSFNAENFTYSFGTIIYSSPEQDEGEYVSYSTDIYSFGLLVYFLFEKKKWTNSVYDSKIAQMKKTEDFPAMTKGTKDIQDLYRFCIKYDQKERAKLSQIKNILYDEAKSFLFFDSNFIEEINQNNLKVLIQYFYENFFNILECYNRQALDEQTIQWYISFFLSYINDISNESQFLILFGNLYKSILKNLVKAKIFYNLATKANNSDAFLQIGDLYFDGFDTKYFQNYEKAIENYKLAANLNNCEALLKLGNIYLNGIDNVVEPDCAKAKKYFEQAAEQDSAEAYYNLGLLYYTGNGVEIDFFQAKEFFEIAAQQNYSKAFIHLGTLYFNGQGVEQNISKAKENYEIAIKLNNPDAYVNLGNLYFVNPSIPQNFLIAKMYYETAAKFNVPDGFLNLGNIYLNGNGVIPNFLIAKNYFEEAAKLKNAKALIQLGNLYLNGIGVVQDYSIAKHYFELAEELQNPESFIILGNLYFEGTIVKQDMNKARKYYEKAVKYDRSAFLNLGNCYLNGYGGDIDYKKAKECYEIASNDNNPIALLFLGDMYINGFGCEKDFDKGNDCYVRSSKFGCDEALNKIGLIYENGFGTEKDYSKARKWYELSASKNNSNAYNYLGALYLKGLGVDKNYSKAKEFFEFAARLNNSEAFCWLGIIYSEGFGVMKNLQKSREMFEIAAKLKNPNAFLSLGFFYSNGIGVDQDYKKAKEYFEEATKLNCSQAYIEIANLYFNGYGVEKNYLKAKEYFEIAAKLNNSMAFINLGNLYLHGNGVKQDYKKAKEYFEIAGKQNNPIAIYKLGHMYFFGDGVEKDYKKAREYFEKSAELNCTLSMIQLGVIYFSGYDVEKDEKEAKKYFEKASILQNPLAFILLGVYYRFSKERECLKAKDYFELAAKRGLPDGYFFLGELFSDGFSIEVDNEKAIKYFSQCLEKKDEMIILYNPLDKYHDFRPIINQYRYHAGNSLGLIYLLASNDIDKATHYIKESAFSEYPFAQNNLGLLYQFFNNNNKTDSQYMYERSSKHSFALAEYNLGYMKEKDEKIDEAIEFYVKASDHEEEPLIFHNIQYIDIRLEVSKVFILRFVNLKLCVYYLSKSNLDESKKFFIKSLSKLEEESDLPDNLTYHFEFRFPKNVKKNPFSYIKDFILQYPPFHLDNQPNLDTKLKQKLQKELNDNDFKKADLDIQKEKRKSNEINSSLKKSNGKFIDSDQVIAGMQIDNENIIDVEDQTRINDPANVFDFAVKNKLNKQEFIDEINEIVDIMRTILYTPPYPILFGRLSIEKKKKEKTQDNSKSSIPNINQTFHEAFNNE</sequence>
<comment type="caution">
    <text evidence="4">The sequence shown here is derived from an EMBL/GenBank/DDBJ whole genome shotgun (WGS) entry which is preliminary data.</text>
</comment>
<feature type="domain" description="Protein kinase" evidence="3">
    <location>
        <begin position="193"/>
        <end position="507"/>
    </location>
</feature>
<dbReference type="Gene3D" id="1.25.40.10">
    <property type="entry name" value="Tetratricopeptide repeat domain"/>
    <property type="match status" value="6"/>
</dbReference>